<comment type="function">
    <text evidence="15">Involved in pyrimidine base degradation. Catalyzes physiologically the reduction of uracil to 5,6-dihydrouracil (DHU) by using NADH as a specific cosubstrate. It also catalyzes the reverse reaction and the reduction of thymine to 5,6-dihydrothymine (DHT).</text>
</comment>
<dbReference type="Gene3D" id="1.10.1060.10">
    <property type="entry name" value="Alpha-helical ferredoxin"/>
    <property type="match status" value="1"/>
</dbReference>
<accession>A0AAW5NAQ1</accession>
<dbReference type="Gene3D" id="3.30.70.20">
    <property type="match status" value="1"/>
</dbReference>
<gene>
    <name evidence="19" type="primary">preA</name>
    <name evidence="19" type="ORF">NW209_15080</name>
</gene>
<dbReference type="NCBIfam" id="NF006183">
    <property type="entry name" value="PRK08318.1"/>
    <property type="match status" value="1"/>
</dbReference>
<evidence type="ECO:0000256" key="9">
    <source>
        <dbReference type="ARBA" id="ARBA00023014"/>
    </source>
</evidence>
<comment type="catalytic activity">
    <reaction evidence="14">
        <text>5,6-dihydrouracil + NAD(+) = uracil + NADH + H(+)</text>
        <dbReference type="Rhea" id="RHEA:20189"/>
        <dbReference type="ChEBI" id="CHEBI:15378"/>
        <dbReference type="ChEBI" id="CHEBI:15901"/>
        <dbReference type="ChEBI" id="CHEBI:17568"/>
        <dbReference type="ChEBI" id="CHEBI:57540"/>
        <dbReference type="ChEBI" id="CHEBI:57945"/>
        <dbReference type="EC" id="1.3.1.1"/>
    </reaction>
</comment>
<evidence type="ECO:0000256" key="17">
    <source>
        <dbReference type="ARBA" id="ARBA00049728"/>
    </source>
</evidence>
<organism evidence="19 20">
    <name type="scientific">Phocaeicola barnesiae</name>
    <dbReference type="NCBI Taxonomy" id="376804"/>
    <lineage>
        <taxon>Bacteria</taxon>
        <taxon>Pseudomonadati</taxon>
        <taxon>Bacteroidota</taxon>
        <taxon>Bacteroidia</taxon>
        <taxon>Bacteroidales</taxon>
        <taxon>Bacteroidaceae</taxon>
        <taxon>Phocaeicola</taxon>
    </lineage>
</organism>
<dbReference type="GO" id="GO:0000166">
    <property type="term" value="F:nucleotide binding"/>
    <property type="evidence" value="ECO:0007669"/>
    <property type="project" value="UniProtKB-KW"/>
</dbReference>
<dbReference type="SUPFAM" id="SSF51395">
    <property type="entry name" value="FMN-linked oxidoreductases"/>
    <property type="match status" value="1"/>
</dbReference>
<dbReference type="InterPro" id="IPR009051">
    <property type="entry name" value="Helical_ferredxn"/>
</dbReference>
<dbReference type="PANTHER" id="PTHR43073:SF2">
    <property type="entry name" value="DIHYDROPYRIMIDINE DEHYDROGENASE [NADP(+)]"/>
    <property type="match status" value="1"/>
</dbReference>
<dbReference type="InterPro" id="IPR013785">
    <property type="entry name" value="Aldolase_TIM"/>
</dbReference>
<dbReference type="GO" id="GO:0046872">
    <property type="term" value="F:metal ion binding"/>
    <property type="evidence" value="ECO:0007669"/>
    <property type="project" value="UniProtKB-KW"/>
</dbReference>
<dbReference type="InterPro" id="IPR005720">
    <property type="entry name" value="Dihydroorotate_DH_cat"/>
</dbReference>
<dbReference type="AlphaFoldDB" id="A0AAW5NAQ1"/>
<evidence type="ECO:0000313" key="19">
    <source>
        <dbReference type="EMBL" id="MCR8875314.1"/>
    </source>
</evidence>
<sequence>MKKDRTVMADADRCLMCFRPVCDLVCPADVRPAAVIQALHLDNESGAGLRLGDGTACLNCNDPKCEKACARGRIDHAIQIRDICRALSGQEKKQVNGKADLSVDFCGVRCENPFLLASSPVASSYEMCCRAFDQGWAGVAYKTISFYQTREVSPRFDCLPPRSSSSFQGFKNLEQLSPYTAEENFDILCRLKEKYPEKVIIASIMGQTTEEWTTLARMAEEAGADMVECNFSCPQMAKQGLGSDIGQSPELISLYTQTTRKGCGLPIIAKMTPNAGNMEPLAVAAVTSGADSVAAINTIKSITRIHPENYSSFPDIEGKSAVGGYSGRAVKPIALRFIRDLAVYPPLAGVSLCGIGGITTWRDAMDFLLLGCDTVQVCTSVMEYGYRIIDHLKEGLSIYMQEKGYNRVEEFRGKALPHIVLPEQLNRNRRLVCEIDRQSCIGCGRCYLSCQDGGHQAIRWDGHRPQVEETKCVGCGLCTLVCPTEAIGLKEVHDIG</sequence>
<keyword evidence="6" id="KW-0547">Nucleotide-binding</keyword>
<dbReference type="Proteomes" id="UP001204579">
    <property type="component" value="Unassembled WGS sequence"/>
</dbReference>
<evidence type="ECO:0000256" key="14">
    <source>
        <dbReference type="ARBA" id="ARBA00048792"/>
    </source>
</evidence>
<evidence type="ECO:0000256" key="5">
    <source>
        <dbReference type="ARBA" id="ARBA00022723"/>
    </source>
</evidence>
<proteinExistence type="inferred from homology"/>
<feature type="domain" description="4Fe-4S ferredoxin-type" evidence="18">
    <location>
        <begin position="463"/>
        <end position="492"/>
    </location>
</feature>
<name>A0AAW5NAQ1_9BACT</name>
<evidence type="ECO:0000256" key="15">
    <source>
        <dbReference type="ARBA" id="ARBA00049578"/>
    </source>
</evidence>
<evidence type="ECO:0000256" key="10">
    <source>
        <dbReference type="ARBA" id="ARBA00029440"/>
    </source>
</evidence>
<evidence type="ECO:0000256" key="1">
    <source>
        <dbReference type="ARBA" id="ARBA00001917"/>
    </source>
</evidence>
<evidence type="ECO:0000256" key="11">
    <source>
        <dbReference type="ARBA" id="ARBA00030119"/>
    </source>
</evidence>
<protein>
    <recommendedName>
        <fullName evidence="17">dihydrouracil dehydrogenase (NAD(+))</fullName>
        <ecNumber evidence="17">1.3.1.1</ecNumber>
    </recommendedName>
    <alternativeName>
        <fullName evidence="12">Dihydrothymine dehydrogenase</fullName>
    </alternativeName>
    <alternativeName>
        <fullName evidence="11">Dihydrouracil dehydrogenase</fullName>
    </alternativeName>
</protein>
<evidence type="ECO:0000256" key="2">
    <source>
        <dbReference type="ARBA" id="ARBA00010804"/>
    </source>
</evidence>
<evidence type="ECO:0000256" key="8">
    <source>
        <dbReference type="ARBA" id="ARBA00023004"/>
    </source>
</evidence>
<dbReference type="GO" id="GO:0004159">
    <property type="term" value="F:dihydropyrimidine dehydrogenase (NAD+) activity"/>
    <property type="evidence" value="ECO:0007669"/>
    <property type="project" value="UniProtKB-EC"/>
</dbReference>
<dbReference type="GO" id="GO:0005737">
    <property type="term" value="C:cytoplasm"/>
    <property type="evidence" value="ECO:0007669"/>
    <property type="project" value="InterPro"/>
</dbReference>
<comment type="cofactor">
    <cofactor evidence="1">
        <name>FMN</name>
        <dbReference type="ChEBI" id="CHEBI:58210"/>
    </cofactor>
</comment>
<comment type="pathway">
    <text evidence="10">Amino-acid biosynthesis.</text>
</comment>
<dbReference type="PROSITE" id="PS51379">
    <property type="entry name" value="4FE4S_FER_2"/>
    <property type="match status" value="2"/>
</dbReference>
<evidence type="ECO:0000256" key="12">
    <source>
        <dbReference type="ARBA" id="ARBA00032722"/>
    </source>
</evidence>
<evidence type="ECO:0000256" key="7">
    <source>
        <dbReference type="ARBA" id="ARBA00023002"/>
    </source>
</evidence>
<dbReference type="InterPro" id="IPR017896">
    <property type="entry name" value="4Fe4S_Fe-S-bd"/>
</dbReference>
<dbReference type="EC" id="1.3.1.1" evidence="17"/>
<keyword evidence="8" id="KW-0408">Iron</keyword>
<dbReference type="Pfam" id="PF14697">
    <property type="entry name" value="Fer4_21"/>
    <property type="match status" value="1"/>
</dbReference>
<feature type="domain" description="4Fe-4S ferredoxin-type" evidence="18">
    <location>
        <begin position="431"/>
        <end position="461"/>
    </location>
</feature>
<comment type="catalytic activity">
    <reaction evidence="13">
        <text>5,6-dihydrothymine + NAD(+) = thymine + NADH + H(+)</text>
        <dbReference type="Rhea" id="RHEA:28791"/>
        <dbReference type="ChEBI" id="CHEBI:15378"/>
        <dbReference type="ChEBI" id="CHEBI:17821"/>
        <dbReference type="ChEBI" id="CHEBI:27468"/>
        <dbReference type="ChEBI" id="CHEBI:57540"/>
        <dbReference type="ChEBI" id="CHEBI:57945"/>
        <dbReference type="EC" id="1.3.1.1"/>
    </reaction>
</comment>
<dbReference type="Gene3D" id="3.20.20.70">
    <property type="entry name" value="Aldolase class I"/>
    <property type="match status" value="1"/>
</dbReference>
<evidence type="ECO:0000259" key="18">
    <source>
        <dbReference type="PROSITE" id="PS51379"/>
    </source>
</evidence>
<evidence type="ECO:0000256" key="3">
    <source>
        <dbReference type="ARBA" id="ARBA00022630"/>
    </source>
</evidence>
<dbReference type="SUPFAM" id="SSF54862">
    <property type="entry name" value="4Fe-4S ferredoxins"/>
    <property type="match status" value="1"/>
</dbReference>
<keyword evidence="7 19" id="KW-0560">Oxidoreductase</keyword>
<dbReference type="EMBL" id="JANRHJ010000027">
    <property type="protein sequence ID" value="MCR8875314.1"/>
    <property type="molecule type" value="Genomic_DNA"/>
</dbReference>
<dbReference type="PROSITE" id="PS00198">
    <property type="entry name" value="4FE4S_FER_1"/>
    <property type="match status" value="1"/>
</dbReference>
<dbReference type="RefSeq" id="WP_235303352.1">
    <property type="nucleotide sequence ID" value="NZ_JADYTK010000175.1"/>
</dbReference>
<reference evidence="19 20" key="1">
    <citation type="submission" date="2022-08" db="EMBL/GenBank/DDBJ databases">
        <authorList>
            <person name="Zeman M."/>
            <person name="Kubasova T."/>
        </authorList>
    </citation>
    <scope>NUCLEOTIDE SEQUENCE [LARGE SCALE GENOMIC DNA]</scope>
    <source>
        <strain evidence="19 20">ET62</strain>
    </source>
</reference>
<dbReference type="PANTHER" id="PTHR43073">
    <property type="entry name" value="DIHYDROPYRIMIDINE DEHYDROGENASE [NADP(+)]"/>
    <property type="match status" value="1"/>
</dbReference>
<evidence type="ECO:0000256" key="13">
    <source>
        <dbReference type="ARBA" id="ARBA00047685"/>
    </source>
</evidence>
<dbReference type="Pfam" id="PF01180">
    <property type="entry name" value="DHO_dh"/>
    <property type="match status" value="1"/>
</dbReference>
<dbReference type="InterPro" id="IPR017900">
    <property type="entry name" value="4Fe4S_Fe_S_CS"/>
</dbReference>
<keyword evidence="4" id="KW-0288">FMN</keyword>
<comment type="caution">
    <text evidence="19">The sequence shown here is derived from an EMBL/GenBank/DDBJ whole genome shotgun (WGS) entry which is preliminary data.</text>
</comment>
<keyword evidence="5" id="KW-0479">Metal-binding</keyword>
<evidence type="ECO:0000256" key="4">
    <source>
        <dbReference type="ARBA" id="ARBA00022643"/>
    </source>
</evidence>
<keyword evidence="20" id="KW-1185">Reference proteome</keyword>
<dbReference type="FunFam" id="3.20.20.70:FF:000027">
    <property type="entry name" value="Dihydropyrimidine dehydrogenase [NADP(+)]"/>
    <property type="match status" value="1"/>
</dbReference>
<evidence type="ECO:0000313" key="20">
    <source>
        <dbReference type="Proteomes" id="UP001204579"/>
    </source>
</evidence>
<comment type="similarity">
    <text evidence="2">Belongs to the dihydropyrimidine dehydrogenase family.</text>
</comment>
<keyword evidence="3" id="KW-0285">Flavoprotein</keyword>
<evidence type="ECO:0000256" key="6">
    <source>
        <dbReference type="ARBA" id="ARBA00022741"/>
    </source>
</evidence>
<evidence type="ECO:0000256" key="16">
    <source>
        <dbReference type="ARBA" id="ARBA00049714"/>
    </source>
</evidence>
<keyword evidence="9" id="KW-0411">Iron-sulfur</keyword>
<dbReference type="GO" id="GO:0051536">
    <property type="term" value="F:iron-sulfur cluster binding"/>
    <property type="evidence" value="ECO:0007669"/>
    <property type="project" value="UniProtKB-KW"/>
</dbReference>
<comment type="subunit">
    <text evidence="16">Heterotetramer of 2 PreA and 2 PreT subunits.</text>
</comment>